<dbReference type="AlphaFoldDB" id="A0A5P8M929"/>
<dbReference type="InterPro" id="IPR006442">
    <property type="entry name" value="Antitoxin_Phd/YefM"/>
</dbReference>
<dbReference type="SUPFAM" id="SSF143120">
    <property type="entry name" value="YefM-like"/>
    <property type="match status" value="1"/>
</dbReference>
<dbReference type="NCBIfam" id="TIGR01552">
    <property type="entry name" value="phd_fam"/>
    <property type="match status" value="1"/>
</dbReference>
<evidence type="ECO:0000313" key="3">
    <source>
        <dbReference type="EMBL" id="QFR24837.1"/>
    </source>
</evidence>
<proteinExistence type="inferred from homology"/>
<evidence type="ECO:0000256" key="2">
    <source>
        <dbReference type="RuleBase" id="RU362080"/>
    </source>
</evidence>
<evidence type="ECO:0000256" key="1">
    <source>
        <dbReference type="ARBA" id="ARBA00009981"/>
    </source>
</evidence>
<reference evidence="3 4" key="1">
    <citation type="submission" date="2019-10" db="EMBL/GenBank/DDBJ databases">
        <title>The completed genome of Lactobacillus harbinensis M1.</title>
        <authorList>
            <person name="Zheng Y."/>
        </authorList>
    </citation>
    <scope>NUCLEOTIDE SEQUENCE [LARGE SCALE GENOMIC DNA]</scope>
    <source>
        <strain evidence="3 4">M1</strain>
    </source>
</reference>
<organism evidence="3 4">
    <name type="scientific">Schleiferilactobacillus harbinensis</name>
    <dbReference type="NCBI Taxonomy" id="304207"/>
    <lineage>
        <taxon>Bacteria</taxon>
        <taxon>Bacillati</taxon>
        <taxon>Bacillota</taxon>
        <taxon>Bacilli</taxon>
        <taxon>Lactobacillales</taxon>
        <taxon>Lactobacillaceae</taxon>
        <taxon>Schleiferilactobacillus</taxon>
    </lineage>
</organism>
<protein>
    <recommendedName>
        <fullName evidence="2">Antitoxin</fullName>
    </recommendedName>
</protein>
<dbReference type="Pfam" id="PF02604">
    <property type="entry name" value="PhdYeFM_antitox"/>
    <property type="match status" value="1"/>
</dbReference>
<dbReference type="EMBL" id="CP045143">
    <property type="protein sequence ID" value="QFR24837.1"/>
    <property type="molecule type" value="Genomic_DNA"/>
</dbReference>
<comment type="function">
    <text evidence="2">Antitoxin component of a type II toxin-antitoxin (TA) system.</text>
</comment>
<gene>
    <name evidence="3" type="ORF">D1010_16430</name>
</gene>
<accession>A0A5P8M929</accession>
<dbReference type="InterPro" id="IPR036165">
    <property type="entry name" value="YefM-like_sf"/>
</dbReference>
<dbReference type="Gene3D" id="3.40.1620.10">
    <property type="entry name" value="YefM-like domain"/>
    <property type="match status" value="1"/>
</dbReference>
<comment type="similarity">
    <text evidence="1 2">Belongs to the phD/YefM antitoxin family.</text>
</comment>
<dbReference type="KEGG" id="lhb:D1010_16430"/>
<name>A0A5P8M929_9LACO</name>
<evidence type="ECO:0000313" key="4">
    <source>
        <dbReference type="Proteomes" id="UP000326779"/>
    </source>
</evidence>
<dbReference type="Proteomes" id="UP000326779">
    <property type="component" value="Chromosome"/>
</dbReference>
<sequence>MMVNRGNTDNESILVHYRRRELRIMEATTFADFRKHLELYLDKAANGDEAVIVTRKGNKNVVLLSSAEYSNMLENMYVFGNKANRDWLAESLKQYHGE</sequence>